<reference evidence="3" key="1">
    <citation type="journal article" date="2020" name="Nature">
        <title>Giant virus diversity and host interactions through global metagenomics.</title>
        <authorList>
            <person name="Schulz F."/>
            <person name="Roux S."/>
            <person name="Paez-Espino D."/>
            <person name="Jungbluth S."/>
            <person name="Walsh D.A."/>
            <person name="Denef V.J."/>
            <person name="McMahon K.D."/>
            <person name="Konstantinidis K.T."/>
            <person name="Eloe-Fadrosh E.A."/>
            <person name="Kyrpides N.C."/>
            <person name="Woyke T."/>
        </authorList>
    </citation>
    <scope>NUCLEOTIDE SEQUENCE</scope>
    <source>
        <strain evidence="3">GVMAG-M-3300010354-11</strain>
    </source>
</reference>
<feature type="domain" description="C2H2-type" evidence="2">
    <location>
        <begin position="52"/>
        <end position="81"/>
    </location>
</feature>
<dbReference type="PROSITE" id="PS50157">
    <property type="entry name" value="ZINC_FINGER_C2H2_2"/>
    <property type="match status" value="2"/>
</dbReference>
<protein>
    <recommendedName>
        <fullName evidence="2">C2H2-type domain-containing protein</fullName>
    </recommendedName>
</protein>
<dbReference type="EMBL" id="MN739143">
    <property type="protein sequence ID" value="QHS90711.1"/>
    <property type="molecule type" value="Genomic_DNA"/>
</dbReference>
<dbReference type="InterPro" id="IPR013087">
    <property type="entry name" value="Znf_C2H2_type"/>
</dbReference>
<evidence type="ECO:0000259" key="2">
    <source>
        <dbReference type="PROSITE" id="PS50157"/>
    </source>
</evidence>
<proteinExistence type="predicted"/>
<accession>A0A6C0BG09</accession>
<dbReference type="PROSITE" id="PS00028">
    <property type="entry name" value="ZINC_FINGER_C2H2_1"/>
    <property type="match status" value="1"/>
</dbReference>
<evidence type="ECO:0000256" key="1">
    <source>
        <dbReference type="SAM" id="Coils"/>
    </source>
</evidence>
<feature type="domain" description="C2H2-type" evidence="2">
    <location>
        <begin position="3"/>
        <end position="30"/>
    </location>
</feature>
<feature type="coiled-coil region" evidence="1">
    <location>
        <begin position="79"/>
        <end position="106"/>
    </location>
</feature>
<dbReference type="SUPFAM" id="SSF57667">
    <property type="entry name" value="beta-beta-alpha zinc fingers"/>
    <property type="match status" value="1"/>
</dbReference>
<name>A0A6C0BG09_9ZZZZ</name>
<sequence>MSFACTRCGYEFKKKHHLKNHLLKTKSCDPLLSSELPATIFDQMFQQKDKSFKCDYCDSCFSHKSSKTRHQNQCTHKKDSNIFSKIQQLEQEIQELKRNGGAHNITINNNFHTSNNTVNNTLHNTININNFGKESYDHISDDFIKKCIINENIGIKSLIERIHFSEEAPQNKNVRLRSLKNNLLEVLKNDKWVPKDTNETVDIMIRNGYKIMNNCYNDNTTQKYDIDDIDLRIQTFLLQIMDKTNNNYFALRRRILALIIEYSDV</sequence>
<dbReference type="Gene3D" id="3.30.160.60">
    <property type="entry name" value="Classic Zinc Finger"/>
    <property type="match status" value="1"/>
</dbReference>
<keyword evidence="1" id="KW-0175">Coiled coil</keyword>
<dbReference type="AlphaFoldDB" id="A0A6C0BG09"/>
<evidence type="ECO:0000313" key="3">
    <source>
        <dbReference type="EMBL" id="QHS90711.1"/>
    </source>
</evidence>
<organism evidence="3">
    <name type="scientific">viral metagenome</name>
    <dbReference type="NCBI Taxonomy" id="1070528"/>
    <lineage>
        <taxon>unclassified sequences</taxon>
        <taxon>metagenomes</taxon>
        <taxon>organismal metagenomes</taxon>
    </lineage>
</organism>
<dbReference type="InterPro" id="IPR036236">
    <property type="entry name" value="Znf_C2H2_sf"/>
</dbReference>